<dbReference type="Proteomes" id="UP001529369">
    <property type="component" value="Unassembled WGS sequence"/>
</dbReference>
<dbReference type="PROSITE" id="PS50110">
    <property type="entry name" value="RESPONSE_REGULATORY"/>
    <property type="match status" value="1"/>
</dbReference>
<dbReference type="InterPro" id="IPR050595">
    <property type="entry name" value="Bact_response_regulator"/>
</dbReference>
<comment type="caution">
    <text evidence="4">The sequence shown here is derived from an EMBL/GenBank/DDBJ whole genome shotgun (WGS) entry which is preliminary data.</text>
</comment>
<dbReference type="PANTHER" id="PTHR44591:SF3">
    <property type="entry name" value="RESPONSE REGULATORY DOMAIN-CONTAINING PROTEIN"/>
    <property type="match status" value="1"/>
</dbReference>
<dbReference type="Gene3D" id="3.40.50.2300">
    <property type="match status" value="1"/>
</dbReference>
<feature type="modified residue" description="4-aspartylphosphate" evidence="2">
    <location>
        <position position="53"/>
    </location>
</feature>
<gene>
    <name evidence="4" type="ORF">QWZ14_11795</name>
</gene>
<feature type="domain" description="Response regulatory" evidence="3">
    <location>
        <begin position="3"/>
        <end position="115"/>
    </location>
</feature>
<evidence type="ECO:0000313" key="5">
    <source>
        <dbReference type="Proteomes" id="UP001529369"/>
    </source>
</evidence>
<accession>A0ABT8A5I3</accession>
<dbReference type="InterPro" id="IPR011006">
    <property type="entry name" value="CheY-like_superfamily"/>
</dbReference>
<protein>
    <submittedName>
        <fullName evidence="4">Response regulator</fullName>
    </submittedName>
</protein>
<organism evidence="4 5">
    <name type="scientific">Paeniroseomonas aquatica</name>
    <dbReference type="NCBI Taxonomy" id="373043"/>
    <lineage>
        <taxon>Bacteria</taxon>
        <taxon>Pseudomonadati</taxon>
        <taxon>Pseudomonadota</taxon>
        <taxon>Alphaproteobacteria</taxon>
        <taxon>Acetobacterales</taxon>
        <taxon>Acetobacteraceae</taxon>
        <taxon>Paeniroseomonas</taxon>
    </lineage>
</organism>
<dbReference type="InterPro" id="IPR001789">
    <property type="entry name" value="Sig_transdc_resp-reg_receiver"/>
</dbReference>
<dbReference type="SMART" id="SM00448">
    <property type="entry name" value="REC"/>
    <property type="match status" value="1"/>
</dbReference>
<proteinExistence type="predicted"/>
<dbReference type="PANTHER" id="PTHR44591">
    <property type="entry name" value="STRESS RESPONSE REGULATOR PROTEIN 1"/>
    <property type="match status" value="1"/>
</dbReference>
<evidence type="ECO:0000313" key="4">
    <source>
        <dbReference type="EMBL" id="MDN3565043.1"/>
    </source>
</evidence>
<name>A0ABT8A5I3_9PROT</name>
<evidence type="ECO:0000256" key="1">
    <source>
        <dbReference type="ARBA" id="ARBA00022553"/>
    </source>
</evidence>
<evidence type="ECO:0000256" key="2">
    <source>
        <dbReference type="PROSITE-ProRule" id="PRU00169"/>
    </source>
</evidence>
<dbReference type="EMBL" id="JAUFPN010000127">
    <property type="protein sequence ID" value="MDN3565043.1"/>
    <property type="molecule type" value="Genomic_DNA"/>
</dbReference>
<dbReference type="SUPFAM" id="SSF52172">
    <property type="entry name" value="CheY-like"/>
    <property type="match status" value="1"/>
</dbReference>
<dbReference type="Pfam" id="PF00072">
    <property type="entry name" value="Response_reg"/>
    <property type="match status" value="1"/>
</dbReference>
<evidence type="ECO:0000259" key="3">
    <source>
        <dbReference type="PROSITE" id="PS50110"/>
    </source>
</evidence>
<keyword evidence="1 2" id="KW-0597">Phosphoprotein</keyword>
<dbReference type="RefSeq" id="WP_290316859.1">
    <property type="nucleotide sequence ID" value="NZ_JAUFPN010000127.1"/>
</dbReference>
<keyword evidence="5" id="KW-1185">Reference proteome</keyword>
<sequence>MPKVMIVEDDFMIADSLEETLIAAGYEVCGIAKGVGEAIALGRRHRPDLAVIDLRLSQGGYGTEVAAALGPTDGLGILYASGNPDHPLLQRAIGEACISKPYTATAVVAALQVVSERMARRSTLTAFPDGFRLLHA</sequence>
<reference evidence="5" key="1">
    <citation type="journal article" date="2019" name="Int. J. Syst. Evol. Microbiol.">
        <title>The Global Catalogue of Microorganisms (GCM) 10K type strain sequencing project: providing services to taxonomists for standard genome sequencing and annotation.</title>
        <authorList>
            <consortium name="The Broad Institute Genomics Platform"/>
            <consortium name="The Broad Institute Genome Sequencing Center for Infectious Disease"/>
            <person name="Wu L."/>
            <person name="Ma J."/>
        </authorList>
    </citation>
    <scope>NUCLEOTIDE SEQUENCE [LARGE SCALE GENOMIC DNA]</scope>
    <source>
        <strain evidence="5">CECT 7131</strain>
    </source>
</reference>